<name>A0ABD2MS78_9CUCU</name>
<feature type="non-terminal residue" evidence="2">
    <location>
        <position position="167"/>
    </location>
</feature>
<evidence type="ECO:0000256" key="1">
    <source>
        <dbReference type="SAM" id="Phobius"/>
    </source>
</evidence>
<sequence length="167" mass="18411">MLRKYLMTLSKIDLATEITTESAFVVANEKDDNIVGGYSNRLRIVMKNISPCGNFLSHHAPKRAQWKATNAIVGVICLLGILPGFFLTASAETDDKYPAFYRFLAPENSTLYSINCSWPCLISENSTFVNDTNKTSLDVHVEEPLADIILLGVLSVVLGLMILVTVI</sequence>
<dbReference type="EMBL" id="JABFTP020000021">
    <property type="protein sequence ID" value="KAL3269082.1"/>
    <property type="molecule type" value="Genomic_DNA"/>
</dbReference>
<accession>A0ABD2MS78</accession>
<protein>
    <submittedName>
        <fullName evidence="2">Uncharacterized protein</fullName>
    </submittedName>
</protein>
<keyword evidence="1" id="KW-0472">Membrane</keyword>
<reference evidence="2 3" key="1">
    <citation type="journal article" date="2021" name="BMC Biol.">
        <title>Horizontally acquired antibacterial genes associated with adaptive radiation of ladybird beetles.</title>
        <authorList>
            <person name="Li H.S."/>
            <person name="Tang X.F."/>
            <person name="Huang Y.H."/>
            <person name="Xu Z.Y."/>
            <person name="Chen M.L."/>
            <person name="Du X.Y."/>
            <person name="Qiu B.Y."/>
            <person name="Chen P.T."/>
            <person name="Zhang W."/>
            <person name="Slipinski A."/>
            <person name="Escalona H.E."/>
            <person name="Waterhouse R.M."/>
            <person name="Zwick A."/>
            <person name="Pang H."/>
        </authorList>
    </citation>
    <scope>NUCLEOTIDE SEQUENCE [LARGE SCALE GENOMIC DNA]</scope>
    <source>
        <strain evidence="2">SYSU2018</strain>
    </source>
</reference>
<proteinExistence type="predicted"/>
<organism evidence="2 3">
    <name type="scientific">Cryptolaemus montrouzieri</name>
    <dbReference type="NCBI Taxonomy" id="559131"/>
    <lineage>
        <taxon>Eukaryota</taxon>
        <taxon>Metazoa</taxon>
        <taxon>Ecdysozoa</taxon>
        <taxon>Arthropoda</taxon>
        <taxon>Hexapoda</taxon>
        <taxon>Insecta</taxon>
        <taxon>Pterygota</taxon>
        <taxon>Neoptera</taxon>
        <taxon>Endopterygota</taxon>
        <taxon>Coleoptera</taxon>
        <taxon>Polyphaga</taxon>
        <taxon>Cucujiformia</taxon>
        <taxon>Coccinelloidea</taxon>
        <taxon>Coccinellidae</taxon>
        <taxon>Scymninae</taxon>
        <taxon>Scymnini</taxon>
        <taxon>Cryptolaemus</taxon>
    </lineage>
</organism>
<feature type="transmembrane region" description="Helical" evidence="1">
    <location>
        <begin position="148"/>
        <end position="166"/>
    </location>
</feature>
<gene>
    <name evidence="2" type="ORF">HHI36_008165</name>
</gene>
<keyword evidence="3" id="KW-1185">Reference proteome</keyword>
<dbReference type="AlphaFoldDB" id="A0ABD2MS78"/>
<feature type="transmembrane region" description="Helical" evidence="1">
    <location>
        <begin position="71"/>
        <end position="91"/>
    </location>
</feature>
<keyword evidence="1" id="KW-1133">Transmembrane helix</keyword>
<comment type="caution">
    <text evidence="2">The sequence shown here is derived from an EMBL/GenBank/DDBJ whole genome shotgun (WGS) entry which is preliminary data.</text>
</comment>
<evidence type="ECO:0000313" key="2">
    <source>
        <dbReference type="EMBL" id="KAL3269082.1"/>
    </source>
</evidence>
<dbReference type="Proteomes" id="UP001516400">
    <property type="component" value="Unassembled WGS sequence"/>
</dbReference>
<evidence type="ECO:0000313" key="3">
    <source>
        <dbReference type="Proteomes" id="UP001516400"/>
    </source>
</evidence>
<keyword evidence="1" id="KW-0812">Transmembrane</keyword>